<gene>
    <name evidence="2" type="ORF">GQE98_02005</name>
</gene>
<evidence type="ECO:0000313" key="3">
    <source>
        <dbReference type="Proteomes" id="UP000476030"/>
    </source>
</evidence>
<dbReference type="Proteomes" id="UP000476030">
    <property type="component" value="Unassembled WGS sequence"/>
</dbReference>
<dbReference type="AlphaFoldDB" id="A0A6L8W3W5"/>
<sequence>MEYDVNTQHFDSENVDKRDMAEIFRDRMALLLARKGFNLSQFASSVGIDRSALSQFLAPGSTRLPRAETLCAISRTYGVSIDWLMGLIANDESTSEAVPMIEIERVTEASASVKLAKWHQEAMGYKIRYVPSTLPDLLRTEDIGAYEFGDFSTIEREAKERRMHDQLNYSRRPETDMEVCMPQQVIEQLAKGEGIWRQVPVSIRRDQVNNMIRLTEELYPTFRLFLFDARKIYSAAYTLFGPLRAAIYIGNMYLLVNSVEHIRALTAHFDGLIRMAEVGPDKASQMITEYLKALR</sequence>
<proteinExistence type="predicted"/>
<comment type="caution">
    <text evidence="2">The sequence shown here is derived from an EMBL/GenBank/DDBJ whole genome shotgun (WGS) entry which is preliminary data.</text>
</comment>
<keyword evidence="3" id="KW-1185">Reference proteome</keyword>
<feature type="domain" description="HTH cro/C1-type" evidence="1">
    <location>
        <begin position="28"/>
        <end position="84"/>
    </location>
</feature>
<protein>
    <submittedName>
        <fullName evidence="2">Helix-turn-helix domain-containing protein</fullName>
    </submittedName>
</protein>
<evidence type="ECO:0000259" key="1">
    <source>
        <dbReference type="PROSITE" id="PS50943"/>
    </source>
</evidence>
<reference evidence="2 3" key="1">
    <citation type="submission" date="2019-12" db="EMBL/GenBank/DDBJ databases">
        <title>Snethiella sp. nov. sp. isolated from sea sand.</title>
        <authorList>
            <person name="Kim J."/>
            <person name="Jeong S.E."/>
            <person name="Jung H.S."/>
            <person name="Jeon C.O."/>
        </authorList>
    </citation>
    <scope>NUCLEOTIDE SEQUENCE [LARGE SCALE GENOMIC DNA]</scope>
    <source>
        <strain evidence="2 3">DP05</strain>
    </source>
</reference>
<dbReference type="CDD" id="cd00093">
    <property type="entry name" value="HTH_XRE"/>
    <property type="match status" value="1"/>
</dbReference>
<dbReference type="InterPro" id="IPR010982">
    <property type="entry name" value="Lambda_DNA-bd_dom_sf"/>
</dbReference>
<dbReference type="InterPro" id="IPR001387">
    <property type="entry name" value="Cro/C1-type_HTH"/>
</dbReference>
<accession>A0A6L8W3W5</accession>
<dbReference type="SMART" id="SM00530">
    <property type="entry name" value="HTH_XRE"/>
    <property type="match status" value="1"/>
</dbReference>
<dbReference type="Pfam" id="PF01381">
    <property type="entry name" value="HTH_3"/>
    <property type="match status" value="1"/>
</dbReference>
<dbReference type="Gene3D" id="1.10.260.40">
    <property type="entry name" value="lambda repressor-like DNA-binding domains"/>
    <property type="match status" value="1"/>
</dbReference>
<organism evidence="2 3">
    <name type="scientific">Sneathiella litorea</name>
    <dbReference type="NCBI Taxonomy" id="2606216"/>
    <lineage>
        <taxon>Bacteria</taxon>
        <taxon>Pseudomonadati</taxon>
        <taxon>Pseudomonadota</taxon>
        <taxon>Alphaproteobacteria</taxon>
        <taxon>Sneathiellales</taxon>
        <taxon>Sneathiellaceae</taxon>
        <taxon>Sneathiella</taxon>
    </lineage>
</organism>
<evidence type="ECO:0000313" key="2">
    <source>
        <dbReference type="EMBL" id="MZR29399.1"/>
    </source>
</evidence>
<dbReference type="EMBL" id="WTUW01000001">
    <property type="protein sequence ID" value="MZR29399.1"/>
    <property type="molecule type" value="Genomic_DNA"/>
</dbReference>
<dbReference type="SUPFAM" id="SSF47413">
    <property type="entry name" value="lambda repressor-like DNA-binding domains"/>
    <property type="match status" value="1"/>
</dbReference>
<dbReference type="GO" id="GO:0003677">
    <property type="term" value="F:DNA binding"/>
    <property type="evidence" value="ECO:0007669"/>
    <property type="project" value="InterPro"/>
</dbReference>
<dbReference type="PROSITE" id="PS50943">
    <property type="entry name" value="HTH_CROC1"/>
    <property type="match status" value="1"/>
</dbReference>
<name>A0A6L8W3W5_9PROT</name>